<dbReference type="SUPFAM" id="SSF53955">
    <property type="entry name" value="Lysozyme-like"/>
    <property type="match status" value="1"/>
</dbReference>
<evidence type="ECO:0000256" key="4">
    <source>
        <dbReference type="SAM" id="SignalP"/>
    </source>
</evidence>
<keyword evidence="2" id="KW-0378">Hydrolase</keyword>
<reference evidence="6" key="2">
    <citation type="submission" date="2020-09" db="EMBL/GenBank/DDBJ databases">
        <authorList>
            <person name="Sun Q."/>
            <person name="Zhou Y."/>
        </authorList>
    </citation>
    <scope>NUCLEOTIDE SEQUENCE</scope>
    <source>
        <strain evidence="6">CGMCC 4.5737</strain>
    </source>
</reference>
<dbReference type="SUPFAM" id="SSF54106">
    <property type="entry name" value="LysM domain"/>
    <property type="match status" value="1"/>
</dbReference>
<accession>A0A8J3CKM4</accession>
<comment type="similarity">
    <text evidence="1">Belongs to the transglycosylase family. Rpf subfamily.</text>
</comment>
<evidence type="ECO:0000313" key="6">
    <source>
        <dbReference type="EMBL" id="GGM84272.1"/>
    </source>
</evidence>
<feature type="chain" id="PRO_5035178438" description="LysM domain-containing protein" evidence="4">
    <location>
        <begin position="42"/>
        <end position="201"/>
    </location>
</feature>
<dbReference type="CDD" id="cd00118">
    <property type="entry name" value="LysM"/>
    <property type="match status" value="1"/>
</dbReference>
<evidence type="ECO:0000256" key="3">
    <source>
        <dbReference type="SAM" id="MobiDB-lite"/>
    </source>
</evidence>
<dbReference type="Gene3D" id="3.10.350.10">
    <property type="entry name" value="LysM domain"/>
    <property type="match status" value="1"/>
</dbReference>
<dbReference type="Pfam" id="PF06737">
    <property type="entry name" value="Transglycosylas"/>
    <property type="match status" value="1"/>
</dbReference>
<name>A0A8J3CKM4_9PSEU</name>
<dbReference type="GO" id="GO:0016787">
    <property type="term" value="F:hydrolase activity"/>
    <property type="evidence" value="ECO:0007669"/>
    <property type="project" value="UniProtKB-KW"/>
</dbReference>
<dbReference type="PANTHER" id="PTHR34700:SF4">
    <property type="entry name" value="PHAGE-LIKE ELEMENT PBSX PROTEIN XKDP"/>
    <property type="match status" value="1"/>
</dbReference>
<dbReference type="PANTHER" id="PTHR34700">
    <property type="entry name" value="POTASSIUM BINDING PROTEIN KBP"/>
    <property type="match status" value="1"/>
</dbReference>
<dbReference type="InterPro" id="IPR036779">
    <property type="entry name" value="LysM_dom_sf"/>
</dbReference>
<evidence type="ECO:0000259" key="5">
    <source>
        <dbReference type="PROSITE" id="PS51782"/>
    </source>
</evidence>
<dbReference type="EMBL" id="BMMK01000070">
    <property type="protein sequence ID" value="GGM84272.1"/>
    <property type="molecule type" value="Genomic_DNA"/>
</dbReference>
<dbReference type="InterPro" id="IPR018392">
    <property type="entry name" value="LysM"/>
</dbReference>
<dbReference type="Pfam" id="PF01476">
    <property type="entry name" value="LysM"/>
    <property type="match status" value="1"/>
</dbReference>
<dbReference type="InterPro" id="IPR052196">
    <property type="entry name" value="Bact_Kbp"/>
</dbReference>
<evidence type="ECO:0000256" key="2">
    <source>
        <dbReference type="ARBA" id="ARBA00022801"/>
    </source>
</evidence>
<evidence type="ECO:0000256" key="1">
    <source>
        <dbReference type="ARBA" id="ARBA00010830"/>
    </source>
</evidence>
<dbReference type="PROSITE" id="PS51782">
    <property type="entry name" value="LYSM"/>
    <property type="match status" value="1"/>
</dbReference>
<organism evidence="6 7">
    <name type="scientific">Longimycelium tulufanense</name>
    <dbReference type="NCBI Taxonomy" id="907463"/>
    <lineage>
        <taxon>Bacteria</taxon>
        <taxon>Bacillati</taxon>
        <taxon>Actinomycetota</taxon>
        <taxon>Actinomycetes</taxon>
        <taxon>Pseudonocardiales</taxon>
        <taxon>Pseudonocardiaceae</taxon>
        <taxon>Longimycelium</taxon>
    </lineage>
</organism>
<reference evidence="6" key="1">
    <citation type="journal article" date="2014" name="Int. J. Syst. Evol. Microbiol.">
        <title>Complete genome sequence of Corynebacterium casei LMG S-19264T (=DSM 44701T), isolated from a smear-ripened cheese.</title>
        <authorList>
            <consortium name="US DOE Joint Genome Institute (JGI-PGF)"/>
            <person name="Walter F."/>
            <person name="Albersmeier A."/>
            <person name="Kalinowski J."/>
            <person name="Ruckert C."/>
        </authorList>
    </citation>
    <scope>NUCLEOTIDE SEQUENCE</scope>
    <source>
        <strain evidence="6">CGMCC 4.5737</strain>
    </source>
</reference>
<keyword evidence="4" id="KW-0732">Signal</keyword>
<gene>
    <name evidence="6" type="ORF">GCM10012275_63670</name>
</gene>
<evidence type="ECO:0000313" key="7">
    <source>
        <dbReference type="Proteomes" id="UP000637578"/>
    </source>
</evidence>
<sequence>MTTRYEKKRRQQLAVGKLMTRAVLVAILGSAAAGVGTFAHATPTSTWDALARCESGGKWNISTGNGFSGGLQFLPSTWHAFGGSKYAPSAHQATREQQIRVAERVLRSQGWGAWPACSAKLGLRGTTVRTPAERPSPAVPTKPTPESDNDLSGTAYVVLPGDTLFGIALKLKIPSWRTIHANNRDLIADPNLIYPGQRFRV</sequence>
<dbReference type="InterPro" id="IPR023346">
    <property type="entry name" value="Lysozyme-like_dom_sf"/>
</dbReference>
<protein>
    <recommendedName>
        <fullName evidence="5">LysM domain-containing protein</fullName>
    </recommendedName>
</protein>
<dbReference type="AlphaFoldDB" id="A0A8J3CKM4"/>
<dbReference type="RefSeq" id="WP_189062149.1">
    <property type="nucleotide sequence ID" value="NZ_BMMK01000070.1"/>
</dbReference>
<dbReference type="InterPro" id="IPR010618">
    <property type="entry name" value="RPF"/>
</dbReference>
<keyword evidence="7" id="KW-1185">Reference proteome</keyword>
<feature type="domain" description="LysM" evidence="5">
    <location>
        <begin position="154"/>
        <end position="201"/>
    </location>
</feature>
<comment type="caution">
    <text evidence="6">The sequence shown here is derived from an EMBL/GenBank/DDBJ whole genome shotgun (WGS) entry which is preliminary data.</text>
</comment>
<dbReference type="Gene3D" id="1.10.530.10">
    <property type="match status" value="1"/>
</dbReference>
<feature type="signal peptide" evidence="4">
    <location>
        <begin position="1"/>
        <end position="41"/>
    </location>
</feature>
<dbReference type="Proteomes" id="UP000637578">
    <property type="component" value="Unassembled WGS sequence"/>
</dbReference>
<dbReference type="CDD" id="cd13925">
    <property type="entry name" value="RPF"/>
    <property type="match status" value="1"/>
</dbReference>
<proteinExistence type="inferred from homology"/>
<feature type="region of interest" description="Disordered" evidence="3">
    <location>
        <begin position="128"/>
        <end position="151"/>
    </location>
</feature>